<sequence>MASTDSEKERHENAAVAAFEEKSQALGGYKSNFKKLKALFTNNEGNAAIQLANNLPATIADIILPEDQSGMINSFREVLVEPESTIPTSSRLEVEGQQRIIRRWSDATPQNLDKIITNFLHDPENTRMDSFWESAESVTLTDRKKLFYGSCLTVLAYIIVFNLSRVACNFVGFIYPLHASHRALKSNTGASTPRSRWPTLLSTSTCLHTASTGY</sequence>
<keyword evidence="1" id="KW-0812">Transmembrane</keyword>
<organism evidence="2">
    <name type="scientific">Steinernema carpocapsae</name>
    <name type="common">Entomopathogenic nematode</name>
    <dbReference type="NCBI Taxonomy" id="34508"/>
    <lineage>
        <taxon>Eukaryota</taxon>
        <taxon>Metazoa</taxon>
        <taxon>Ecdysozoa</taxon>
        <taxon>Nematoda</taxon>
        <taxon>Chromadorea</taxon>
        <taxon>Rhabditida</taxon>
        <taxon>Tylenchina</taxon>
        <taxon>Panagrolaimomorpha</taxon>
        <taxon>Strongyloidoidea</taxon>
        <taxon>Steinernematidae</taxon>
        <taxon>Steinernema</taxon>
    </lineage>
</organism>
<keyword evidence="1" id="KW-0472">Membrane</keyword>
<gene>
    <name evidence="2" type="ORF">L596_015151</name>
</gene>
<reference evidence="2" key="2">
    <citation type="journal article" date="2015" name="Genome Biol.">
        <title>Comparative genomics of Steinernema reveals deeply conserved gene regulatory networks.</title>
        <authorList>
            <person name="Dillman A.R."/>
            <person name="Macchietto M."/>
            <person name="Porter C.F."/>
            <person name="Rogers A."/>
            <person name="Williams B."/>
            <person name="Antoshechkin I."/>
            <person name="Lee M.M."/>
            <person name="Goodwin Z."/>
            <person name="Lu X."/>
            <person name="Lewis E.E."/>
            <person name="Goodrich-Blair H."/>
            <person name="Stock S.P."/>
            <person name="Adams B.J."/>
            <person name="Sternberg P.W."/>
            <person name="Mortazavi A."/>
        </authorList>
    </citation>
    <scope>NUCLEOTIDE SEQUENCE [LARGE SCALE GENOMIC DNA]</scope>
    <source>
        <strain evidence="2">ALL</strain>
    </source>
</reference>
<feature type="transmembrane region" description="Helical" evidence="1">
    <location>
        <begin position="146"/>
        <end position="164"/>
    </location>
</feature>
<dbReference type="EMBL" id="AZBU02000004">
    <property type="protein sequence ID" value="TKR81249.1"/>
    <property type="molecule type" value="Genomic_DNA"/>
</dbReference>
<name>A0A4U5NE52_STECR</name>
<accession>A0A4U5NE52</accession>
<evidence type="ECO:0000256" key="1">
    <source>
        <dbReference type="SAM" id="Phobius"/>
    </source>
</evidence>
<proteinExistence type="predicted"/>
<keyword evidence="1" id="KW-1133">Transmembrane helix</keyword>
<protein>
    <submittedName>
        <fullName evidence="2">Uncharacterized protein</fullName>
    </submittedName>
</protein>
<evidence type="ECO:0000313" key="2">
    <source>
        <dbReference type="EMBL" id="TKR81249.1"/>
    </source>
</evidence>
<dbReference type="AlphaFoldDB" id="A0A4U5NE52"/>
<reference evidence="2" key="1">
    <citation type="submission" date="2013-11" db="EMBL/GenBank/DDBJ databases">
        <authorList>
            <person name="Sternberg P."/>
            <person name="Dillman A."/>
            <person name="Macchietto M."/>
        </authorList>
    </citation>
    <scope>NUCLEOTIDE SEQUENCE</scope>
    <source>
        <strain evidence="2">ALL</strain>
    </source>
</reference>
<comment type="caution">
    <text evidence="2">The sequence shown here is derived from an EMBL/GenBank/DDBJ whole genome shotgun (WGS) entry which is preliminary data.</text>
</comment>
<reference evidence="2" key="3">
    <citation type="journal article" date="2019" name="G3 (Bethesda)">
        <title>Hybrid Assembly of the Genome of the Entomopathogenic Nematode Steinernema carpocapsae Identifies the X-Chromosome.</title>
        <authorList>
            <person name="Serra L."/>
            <person name="Macchietto M."/>
            <person name="Macias-Munoz A."/>
            <person name="McGill C.J."/>
            <person name="Rodriguez I.M."/>
            <person name="Rodriguez B."/>
            <person name="Murad R."/>
            <person name="Mortazavi A."/>
        </authorList>
    </citation>
    <scope>NUCLEOTIDE SEQUENCE</scope>
    <source>
        <strain evidence="2">ALL</strain>
    </source>
</reference>